<dbReference type="GO" id="GO:0000301">
    <property type="term" value="P:retrograde transport, vesicle recycling within Golgi"/>
    <property type="evidence" value="ECO:0007669"/>
    <property type="project" value="TreeGrafter"/>
</dbReference>
<dbReference type="EMBL" id="CM017626">
    <property type="protein sequence ID" value="TYH76471.1"/>
    <property type="molecule type" value="Genomic_DNA"/>
</dbReference>
<keyword evidence="4" id="KW-0333">Golgi apparatus</keyword>
<accession>A0A5D2LAS8</accession>
<dbReference type="PANTHER" id="PTHR13815">
    <property type="entry name" value="GOLGIN-84"/>
    <property type="match status" value="1"/>
</dbReference>
<protein>
    <recommendedName>
        <fullName evidence="8">Ternary complex factor MIP1 leucine-zipper domain-containing protein</fullName>
    </recommendedName>
</protein>
<dbReference type="InterPro" id="IPR019177">
    <property type="entry name" value="Golgin_subfamily_A_member_5"/>
</dbReference>
<comment type="subcellular location">
    <subcellularLocation>
        <location evidence="1">Golgi apparatus membrane</location>
        <topology evidence="1">Single-pass membrane protein</topology>
    </subcellularLocation>
</comment>
<evidence type="ECO:0000313" key="10">
    <source>
        <dbReference type="Proteomes" id="UP000322667"/>
    </source>
</evidence>
<evidence type="ECO:0000313" key="9">
    <source>
        <dbReference type="EMBL" id="TYH76471.1"/>
    </source>
</evidence>
<evidence type="ECO:0000256" key="4">
    <source>
        <dbReference type="ARBA" id="ARBA00023034"/>
    </source>
</evidence>
<keyword evidence="6" id="KW-0472">Membrane</keyword>
<feature type="compositionally biased region" description="Basic and acidic residues" evidence="7">
    <location>
        <begin position="28"/>
        <end position="40"/>
    </location>
</feature>
<dbReference type="InterPro" id="IPR025757">
    <property type="entry name" value="MIP1_Leuzipper"/>
</dbReference>
<dbReference type="PANTHER" id="PTHR13815:SF7">
    <property type="entry name" value="GOLGIN SUBFAMILY A MEMBER 5"/>
    <property type="match status" value="1"/>
</dbReference>
<gene>
    <name evidence="9" type="ORF">ES332_D04G088600v1</name>
</gene>
<feature type="domain" description="Ternary complex factor MIP1 leucine-zipper" evidence="8">
    <location>
        <begin position="147"/>
        <end position="208"/>
    </location>
</feature>
<dbReference type="AlphaFoldDB" id="A0A5D2LAS8"/>
<dbReference type="GO" id="GO:0000139">
    <property type="term" value="C:Golgi membrane"/>
    <property type="evidence" value="ECO:0007669"/>
    <property type="project" value="UniProtKB-SubCell"/>
</dbReference>
<evidence type="ECO:0000256" key="6">
    <source>
        <dbReference type="ARBA" id="ARBA00023136"/>
    </source>
</evidence>
<evidence type="ECO:0000256" key="2">
    <source>
        <dbReference type="ARBA" id="ARBA00022692"/>
    </source>
</evidence>
<evidence type="ECO:0000256" key="5">
    <source>
        <dbReference type="ARBA" id="ARBA00023054"/>
    </source>
</evidence>
<dbReference type="Proteomes" id="UP000322667">
    <property type="component" value="Chromosome D04"/>
</dbReference>
<evidence type="ECO:0000256" key="1">
    <source>
        <dbReference type="ARBA" id="ARBA00004194"/>
    </source>
</evidence>
<keyword evidence="5" id="KW-0175">Coiled coil</keyword>
<sequence>MEARFRRGQKKSPEEANQMLQMQAWQEEVERARQGQRDAEGKLSSLEASIIIAEVRKMRVEMAAMKRDAEHYSRQVTKKMLRIDGFCMLQIPEKRGRSSINRYLQWKSGKVWSKSFSAGDDSCNSCSELEDLYLILMQHATTWVIQVKMLQQQLQKETDLHLALASAVEHCGSPSSSAPGKLPDKAQELLDSIAVLEITVAKLQQALHQGPC</sequence>
<evidence type="ECO:0000259" key="8">
    <source>
        <dbReference type="Pfam" id="PF14389"/>
    </source>
</evidence>
<keyword evidence="10" id="KW-1185">Reference proteome</keyword>
<dbReference type="Pfam" id="PF14389">
    <property type="entry name" value="Lzipper-MIP1"/>
    <property type="match status" value="1"/>
</dbReference>
<evidence type="ECO:0000256" key="7">
    <source>
        <dbReference type="SAM" id="MobiDB-lite"/>
    </source>
</evidence>
<feature type="region of interest" description="Disordered" evidence="7">
    <location>
        <begin position="1"/>
        <end position="40"/>
    </location>
</feature>
<feature type="compositionally biased region" description="Basic residues" evidence="7">
    <location>
        <begin position="1"/>
        <end position="10"/>
    </location>
</feature>
<name>A0A5D2LAS8_GOSTO</name>
<keyword evidence="2" id="KW-0812">Transmembrane</keyword>
<proteinExistence type="predicted"/>
<evidence type="ECO:0000256" key="3">
    <source>
        <dbReference type="ARBA" id="ARBA00022989"/>
    </source>
</evidence>
<keyword evidence="3" id="KW-1133">Transmembrane helix</keyword>
<reference evidence="9 10" key="1">
    <citation type="submission" date="2019-07" db="EMBL/GenBank/DDBJ databases">
        <title>WGS assembly of Gossypium tomentosum.</title>
        <authorList>
            <person name="Chen Z.J."/>
            <person name="Sreedasyam A."/>
            <person name="Ando A."/>
            <person name="Song Q."/>
            <person name="De L."/>
            <person name="Hulse-Kemp A."/>
            <person name="Ding M."/>
            <person name="Ye W."/>
            <person name="Kirkbride R."/>
            <person name="Jenkins J."/>
            <person name="Plott C."/>
            <person name="Lovell J."/>
            <person name="Lin Y.-M."/>
            <person name="Vaughn R."/>
            <person name="Liu B."/>
            <person name="Li W."/>
            <person name="Simpson S."/>
            <person name="Scheffler B."/>
            <person name="Saski C."/>
            <person name="Grover C."/>
            <person name="Hu G."/>
            <person name="Conover J."/>
            <person name="Carlson J."/>
            <person name="Shu S."/>
            <person name="Boston L."/>
            <person name="Williams M."/>
            <person name="Peterson D."/>
            <person name="Mcgee K."/>
            <person name="Jones D."/>
            <person name="Wendel J."/>
            <person name="Stelly D."/>
            <person name="Grimwood J."/>
            <person name="Schmutz J."/>
        </authorList>
    </citation>
    <scope>NUCLEOTIDE SEQUENCE [LARGE SCALE GENOMIC DNA]</scope>
    <source>
        <strain evidence="9">7179.01</strain>
    </source>
</reference>
<organism evidence="9 10">
    <name type="scientific">Gossypium tomentosum</name>
    <name type="common">Hawaiian cotton</name>
    <name type="synonym">Gossypium sandvicense</name>
    <dbReference type="NCBI Taxonomy" id="34277"/>
    <lineage>
        <taxon>Eukaryota</taxon>
        <taxon>Viridiplantae</taxon>
        <taxon>Streptophyta</taxon>
        <taxon>Embryophyta</taxon>
        <taxon>Tracheophyta</taxon>
        <taxon>Spermatophyta</taxon>
        <taxon>Magnoliopsida</taxon>
        <taxon>eudicotyledons</taxon>
        <taxon>Gunneridae</taxon>
        <taxon>Pentapetalae</taxon>
        <taxon>rosids</taxon>
        <taxon>malvids</taxon>
        <taxon>Malvales</taxon>
        <taxon>Malvaceae</taxon>
        <taxon>Malvoideae</taxon>
        <taxon>Gossypium</taxon>
    </lineage>
</organism>
<dbReference type="GO" id="GO:0031985">
    <property type="term" value="C:Golgi cisterna"/>
    <property type="evidence" value="ECO:0007669"/>
    <property type="project" value="TreeGrafter"/>
</dbReference>
<dbReference type="GO" id="GO:0007030">
    <property type="term" value="P:Golgi organization"/>
    <property type="evidence" value="ECO:0007669"/>
    <property type="project" value="InterPro"/>
</dbReference>